<evidence type="ECO:0000256" key="2">
    <source>
        <dbReference type="ARBA" id="ARBA00022840"/>
    </source>
</evidence>
<organism evidence="4 5">
    <name type="scientific">Phytophthora oleae</name>
    <dbReference type="NCBI Taxonomy" id="2107226"/>
    <lineage>
        <taxon>Eukaryota</taxon>
        <taxon>Sar</taxon>
        <taxon>Stramenopiles</taxon>
        <taxon>Oomycota</taxon>
        <taxon>Peronosporomycetes</taxon>
        <taxon>Peronosporales</taxon>
        <taxon>Peronosporaceae</taxon>
        <taxon>Phytophthora</taxon>
    </lineage>
</organism>
<reference evidence="4 5" key="1">
    <citation type="submission" date="2024-09" db="EMBL/GenBank/DDBJ databases">
        <title>Genome sequencing and assembly of Phytophthora oleae, isolate VK10A, causative agent of rot of olive drupes.</title>
        <authorList>
            <person name="Conti Taguali S."/>
            <person name="Riolo M."/>
            <person name="La Spada F."/>
            <person name="Cacciola S.O."/>
            <person name="Dionisio G."/>
        </authorList>
    </citation>
    <scope>NUCLEOTIDE SEQUENCE [LARGE SCALE GENOMIC DNA]</scope>
    <source>
        <strain evidence="4 5">VK10A</strain>
    </source>
</reference>
<dbReference type="Gene3D" id="1.10.510.10">
    <property type="entry name" value="Transferase(Phosphotransferase) domain 1"/>
    <property type="match status" value="1"/>
</dbReference>
<name>A0ABD3EXK3_9STRA</name>
<dbReference type="InterPro" id="IPR011009">
    <property type="entry name" value="Kinase-like_dom_sf"/>
</dbReference>
<protein>
    <recommendedName>
        <fullName evidence="3">Protein kinase domain-containing protein</fullName>
    </recommendedName>
</protein>
<dbReference type="Proteomes" id="UP001632037">
    <property type="component" value="Unassembled WGS sequence"/>
</dbReference>
<gene>
    <name evidence="4" type="ORF">V7S43_015843</name>
</gene>
<dbReference type="SUPFAM" id="SSF56112">
    <property type="entry name" value="Protein kinase-like (PK-like)"/>
    <property type="match status" value="1"/>
</dbReference>
<feature type="domain" description="Protein kinase" evidence="3">
    <location>
        <begin position="211"/>
        <end position="485"/>
    </location>
</feature>
<dbReference type="PANTHER" id="PTHR24418">
    <property type="entry name" value="TYROSINE-PROTEIN KINASE"/>
    <property type="match status" value="1"/>
</dbReference>
<keyword evidence="5" id="KW-1185">Reference proteome</keyword>
<evidence type="ECO:0000259" key="3">
    <source>
        <dbReference type="PROSITE" id="PS50011"/>
    </source>
</evidence>
<dbReference type="GO" id="GO:0005524">
    <property type="term" value="F:ATP binding"/>
    <property type="evidence" value="ECO:0007669"/>
    <property type="project" value="UniProtKB-KW"/>
</dbReference>
<dbReference type="InterPro" id="IPR000719">
    <property type="entry name" value="Prot_kinase_dom"/>
</dbReference>
<keyword evidence="1" id="KW-0547">Nucleotide-binding</keyword>
<proteinExistence type="predicted"/>
<evidence type="ECO:0000313" key="5">
    <source>
        <dbReference type="Proteomes" id="UP001632037"/>
    </source>
</evidence>
<accession>A0ABD3EXK3</accession>
<comment type="caution">
    <text evidence="4">The sequence shown here is derived from an EMBL/GenBank/DDBJ whole genome shotgun (WGS) entry which is preliminary data.</text>
</comment>
<dbReference type="InterPro" id="IPR001245">
    <property type="entry name" value="Ser-Thr/Tyr_kinase_cat_dom"/>
</dbReference>
<dbReference type="EMBL" id="JBIMZQ010000048">
    <property type="protein sequence ID" value="KAL3659265.1"/>
    <property type="molecule type" value="Genomic_DNA"/>
</dbReference>
<dbReference type="InterPro" id="IPR050198">
    <property type="entry name" value="Non-receptor_tyrosine_kinases"/>
</dbReference>
<dbReference type="AlphaFoldDB" id="A0ABD3EXK3"/>
<evidence type="ECO:0000313" key="4">
    <source>
        <dbReference type="EMBL" id="KAL3659265.1"/>
    </source>
</evidence>
<dbReference type="PROSITE" id="PS50011">
    <property type="entry name" value="PROTEIN_KINASE_DOM"/>
    <property type="match status" value="1"/>
</dbReference>
<dbReference type="Pfam" id="PF07714">
    <property type="entry name" value="PK_Tyr_Ser-Thr"/>
    <property type="match status" value="1"/>
</dbReference>
<sequence>MATVGFPIEGLSGSPDSVLTLSGMTSRCRRMPENALLCKAVVERLQFLHDSVVPLDAKDPLKKKYMEIVVKFVTLMRRKPLLQRLANCDTLVTTIRDMQLKISDLAQTLHVQDAPEMTKWETEWDAHRAEQYSILNRLVSDASERMLVTEVRGDKKVQEAIMSLNKSIQWRNQSPEMVELKERTFSRVSLYWNKEGLRMFDWFIPIDDVEFEDETIGNRGTFGYVSRGVWTHDGERTEVVIKHLFPEMSSSPDESFLRQLEFWNNLPPSEHILKLYGGSHVSSPQFYVCENAPNGNLVDFLWDGEHGVLFWRLFKQVALGLQFLHSNNTIHGGLKCTNILVGTNYTTKLVDFTFSSVRSLSAGLSRNADEATFRSVRWKPKEVLEQAGNEAPRFESDIYALAMCMIEAKTGEAPFEMDDDAHEAMGKIMRGDKYPRPEGAPISDEEWAFISRLSEPDYKKRPSLDEVLEEISAFADAEEKEHPLFGDAIGSSGAASGVKDNATCPECDSIRFPNDSHCRGCGYYLLTDAAFA</sequence>
<evidence type="ECO:0000256" key="1">
    <source>
        <dbReference type="ARBA" id="ARBA00022741"/>
    </source>
</evidence>
<keyword evidence="2" id="KW-0067">ATP-binding</keyword>